<keyword evidence="3" id="KW-1185">Reference proteome</keyword>
<evidence type="ECO:0000256" key="1">
    <source>
        <dbReference type="SAM" id="Phobius"/>
    </source>
</evidence>
<dbReference type="Proteomes" id="UP000277871">
    <property type="component" value="Unassembled WGS sequence"/>
</dbReference>
<keyword evidence="1" id="KW-1133">Transmembrane helix</keyword>
<gene>
    <name evidence="2" type="ORF">EAE32_00440</name>
</gene>
<dbReference type="AlphaFoldDB" id="A0A3L9LBE3"/>
<feature type="transmembrane region" description="Helical" evidence="1">
    <location>
        <begin position="35"/>
        <end position="52"/>
    </location>
</feature>
<dbReference type="EMBL" id="RDEX01000001">
    <property type="protein sequence ID" value="RLY93762.1"/>
    <property type="molecule type" value="Genomic_DNA"/>
</dbReference>
<evidence type="ECO:0000313" key="2">
    <source>
        <dbReference type="EMBL" id="RLY93762.1"/>
    </source>
</evidence>
<keyword evidence="1" id="KW-0812">Transmembrane</keyword>
<keyword evidence="1" id="KW-0472">Membrane</keyword>
<reference evidence="2 3" key="1">
    <citation type="submission" date="2018-10" db="EMBL/GenBank/DDBJ databases">
        <title>Kocuria tytonicola, new bacteria from the preen glands of American barn owls (Tyto furcata).</title>
        <authorList>
            <person name="Braun M.S."/>
            <person name="Wang E."/>
            <person name="Zimmermann S."/>
            <person name="Boutin S."/>
            <person name="Wagner H."/>
            <person name="Wink M."/>
        </authorList>
    </citation>
    <scope>NUCLEOTIDE SEQUENCE [LARGE SCALE GENOMIC DNA]</scope>
    <source>
        <strain evidence="2 3">473</strain>
    </source>
</reference>
<comment type="caution">
    <text evidence="2">The sequence shown here is derived from an EMBL/GenBank/DDBJ whole genome shotgun (WGS) entry which is preliminary data.</text>
</comment>
<protein>
    <submittedName>
        <fullName evidence="2">Uncharacterized protein</fullName>
    </submittedName>
</protein>
<sequence>MTRNRTALCAVSAAWIAVLLAVVLSLALGGPLVPFAVFVVIAAPAVTGFWAVRLHRDRQ</sequence>
<accession>A0A3L9LBE3</accession>
<evidence type="ECO:0000313" key="3">
    <source>
        <dbReference type="Proteomes" id="UP000277871"/>
    </source>
</evidence>
<organism evidence="2 3">
    <name type="scientific">Kocuria tytonicola</name>
    <dbReference type="NCBI Taxonomy" id="2055946"/>
    <lineage>
        <taxon>Bacteria</taxon>
        <taxon>Bacillati</taxon>
        <taxon>Actinomycetota</taxon>
        <taxon>Actinomycetes</taxon>
        <taxon>Micrococcales</taxon>
        <taxon>Micrococcaceae</taxon>
        <taxon>Kocuria</taxon>
    </lineage>
</organism>
<name>A0A3L9LBE3_9MICC</name>
<proteinExistence type="predicted"/>
<dbReference type="RefSeq" id="WP_121846053.1">
    <property type="nucleotide sequence ID" value="NZ_PHOA01000047.1"/>
</dbReference>